<dbReference type="GeneID" id="37181109"/>
<protein>
    <submittedName>
        <fullName evidence="1">Uncharacterized protein</fullName>
    </submittedName>
</protein>
<sequence length="185" mass="20915">MMSACHAHTGLDSRFFWEKWWGNYSYTSCAIQRGDIHIYTYIHTSTTKGSNETHGFRFSCEIGHLPVHLIGDVLTISSLPALEMNTNMLLTVAFLDPQYALHLPHPPLNHVSTIKQASKQLCSIPNQVPPTVLFHAYIQNRQCTKSTGHCREQSNDPSPRHMLYSQLNRVVPRSMHPAKPPLAAK</sequence>
<dbReference type="RefSeq" id="XP_025529250.1">
    <property type="nucleotide sequence ID" value="XM_025677416.1"/>
</dbReference>
<proteinExistence type="predicted"/>
<name>A0A8T8X5P0_ASPJA</name>
<keyword evidence="2" id="KW-1185">Reference proteome</keyword>
<evidence type="ECO:0000313" key="2">
    <source>
        <dbReference type="Proteomes" id="UP000249497"/>
    </source>
</evidence>
<reference evidence="1 2" key="1">
    <citation type="submission" date="2018-02" db="EMBL/GenBank/DDBJ databases">
        <title>The genomes of Aspergillus section Nigri reveals drivers in fungal speciation.</title>
        <authorList>
            <consortium name="DOE Joint Genome Institute"/>
            <person name="Vesth T.C."/>
            <person name="Nybo J."/>
            <person name="Theobald S."/>
            <person name="Brandl J."/>
            <person name="Frisvad J.C."/>
            <person name="Nielsen K.F."/>
            <person name="Lyhne E.K."/>
            <person name="Kogle M.E."/>
            <person name="Kuo A."/>
            <person name="Riley R."/>
            <person name="Clum A."/>
            <person name="Nolan M."/>
            <person name="Lipzen A."/>
            <person name="Salamov A."/>
            <person name="Henrissat B."/>
            <person name="Wiebenga A."/>
            <person name="De vries R.P."/>
            <person name="Grigoriev I.V."/>
            <person name="Mortensen U.H."/>
            <person name="Andersen M.R."/>
            <person name="Baker S.E."/>
        </authorList>
    </citation>
    <scope>NUCLEOTIDE SEQUENCE [LARGE SCALE GENOMIC DNA]</scope>
    <source>
        <strain evidence="1 2">CBS 114.51</strain>
    </source>
</reference>
<dbReference type="AlphaFoldDB" id="A0A8T8X5P0"/>
<accession>A0A8T8X5P0</accession>
<gene>
    <name evidence="1" type="ORF">BO86DRAFT_47424</name>
</gene>
<organism evidence="1 2">
    <name type="scientific">Aspergillus japonicus CBS 114.51</name>
    <dbReference type="NCBI Taxonomy" id="1448312"/>
    <lineage>
        <taxon>Eukaryota</taxon>
        <taxon>Fungi</taxon>
        <taxon>Dikarya</taxon>
        <taxon>Ascomycota</taxon>
        <taxon>Pezizomycotina</taxon>
        <taxon>Eurotiomycetes</taxon>
        <taxon>Eurotiomycetidae</taxon>
        <taxon>Eurotiales</taxon>
        <taxon>Aspergillaceae</taxon>
        <taxon>Aspergillus</taxon>
        <taxon>Aspergillus subgen. Circumdati</taxon>
    </lineage>
</organism>
<dbReference type="OrthoDB" id="10612598at2759"/>
<evidence type="ECO:0000313" key="1">
    <source>
        <dbReference type="EMBL" id="RAH83356.1"/>
    </source>
</evidence>
<dbReference type="Proteomes" id="UP000249497">
    <property type="component" value="Unassembled WGS sequence"/>
</dbReference>
<dbReference type="EMBL" id="KZ824783">
    <property type="protein sequence ID" value="RAH83356.1"/>
    <property type="molecule type" value="Genomic_DNA"/>
</dbReference>